<dbReference type="RefSeq" id="XP_030855122.1">
    <property type="nucleotide sequence ID" value="XM_030999262.1"/>
</dbReference>
<feature type="compositionally biased region" description="Basic and acidic residues" evidence="1">
    <location>
        <begin position="293"/>
        <end position="306"/>
    </location>
</feature>
<dbReference type="OrthoDB" id="10385900at2759"/>
<evidence type="ECO:0000256" key="1">
    <source>
        <dbReference type="SAM" id="MobiDB-lite"/>
    </source>
</evidence>
<reference evidence="3" key="1">
    <citation type="submission" date="2015-02" db="EMBL/GenBank/DDBJ databases">
        <title>Genome sequencing for Strongylocentrotus purpuratus.</title>
        <authorList>
            <person name="Murali S."/>
            <person name="Liu Y."/>
            <person name="Vee V."/>
            <person name="English A."/>
            <person name="Wang M."/>
            <person name="Skinner E."/>
            <person name="Han Y."/>
            <person name="Muzny D.M."/>
            <person name="Worley K.C."/>
            <person name="Gibbs R.A."/>
        </authorList>
    </citation>
    <scope>NUCLEOTIDE SEQUENCE</scope>
</reference>
<name>A0A7M7PQU2_STRPU</name>
<feature type="compositionally biased region" description="Polar residues" evidence="1">
    <location>
        <begin position="187"/>
        <end position="197"/>
    </location>
</feature>
<dbReference type="Proteomes" id="UP000007110">
    <property type="component" value="Unassembled WGS sequence"/>
</dbReference>
<proteinExistence type="predicted"/>
<feature type="compositionally biased region" description="Polar residues" evidence="1">
    <location>
        <begin position="364"/>
        <end position="373"/>
    </location>
</feature>
<feature type="compositionally biased region" description="Basic and acidic residues" evidence="1">
    <location>
        <begin position="153"/>
        <end position="163"/>
    </location>
</feature>
<feature type="region of interest" description="Disordered" evidence="1">
    <location>
        <begin position="413"/>
        <end position="432"/>
    </location>
</feature>
<dbReference type="AlphaFoldDB" id="A0A7M7PQU2"/>
<keyword evidence="3" id="KW-1185">Reference proteome</keyword>
<sequence>MSRFLNTYSRLKPVSKKADVDEFSELLSYAAAKRKTKVTALKSIAESETGDQDEGNMAETFQATMKRMSKPISQKSSRRKPTPLKIEGKRLGGRHYSPMARTSLHEDPSDDIDDSIVYLSDFLEENTTLSDAETTLTNAETCEDSDNEYSDIELPRDLPEQKRKSSTISSRILKLTQMSNKRAPYMKSQSKGNGPQNYSRESSSSYSILGQGSPNGNKKRSTSKIFSGGHNLSEKEKKLQTTTRSVYSLLSEESDTSLTRSPSKKKAGNEPKLKVTGKKVPLAKKSPTKTAQPHHDSIGELSGKDGKKQVSFQLKTKPKVFDPVDPSMNTPFNVSLPHCSSSNSILKKTAVIEHSDAANGKATRATSTPQKSSTHSRKTHGCHIMDLSFDVSAVSLPLDNDLVITKKPMNHDKIQEVKRDRKSEGPGETTENLLDFEPMCLQASQSIGSVLETQVKDDRRKHNEMTPSTQMKRQSPEAGTPSKQLPKKSRILKPSKDGGLGNRKRLNYQQPGASVPTPECSITTLPFPGYNLHPSIEQKPPLQGHVNMRHIRQHPQDILETIPDRAFLHLKSAIGYHS</sequence>
<feature type="region of interest" description="Disordered" evidence="1">
    <location>
        <begin position="356"/>
        <end position="379"/>
    </location>
</feature>
<organism evidence="2 3">
    <name type="scientific">Strongylocentrotus purpuratus</name>
    <name type="common">Purple sea urchin</name>
    <dbReference type="NCBI Taxonomy" id="7668"/>
    <lineage>
        <taxon>Eukaryota</taxon>
        <taxon>Metazoa</taxon>
        <taxon>Echinodermata</taxon>
        <taxon>Eleutherozoa</taxon>
        <taxon>Echinozoa</taxon>
        <taxon>Echinoidea</taxon>
        <taxon>Euechinoidea</taxon>
        <taxon>Echinacea</taxon>
        <taxon>Camarodonta</taxon>
        <taxon>Echinidea</taxon>
        <taxon>Strongylocentrotidae</taxon>
        <taxon>Strongylocentrotus</taxon>
    </lineage>
</organism>
<accession>A0A7M7PQU2</accession>
<dbReference type="EnsemblMetazoa" id="XM_030999262">
    <property type="protein sequence ID" value="XP_030855122"/>
    <property type="gene ID" value="LOC754339"/>
</dbReference>
<feature type="compositionally biased region" description="Basic and acidic residues" evidence="1">
    <location>
        <begin position="413"/>
        <end position="425"/>
    </location>
</feature>
<feature type="region of interest" description="Disordered" evidence="1">
    <location>
        <begin position="128"/>
        <end position="306"/>
    </location>
</feature>
<feature type="compositionally biased region" description="Basic and acidic residues" evidence="1">
    <location>
        <begin position="454"/>
        <end position="464"/>
    </location>
</feature>
<evidence type="ECO:0000313" key="3">
    <source>
        <dbReference type="Proteomes" id="UP000007110"/>
    </source>
</evidence>
<dbReference type="KEGG" id="spu:754339"/>
<feature type="compositionally biased region" description="Polar residues" evidence="1">
    <location>
        <begin position="128"/>
        <end position="140"/>
    </location>
</feature>
<protein>
    <submittedName>
        <fullName evidence="2">Uncharacterized protein</fullName>
    </submittedName>
</protein>
<evidence type="ECO:0000313" key="2">
    <source>
        <dbReference type="EnsemblMetazoa" id="XP_030855122"/>
    </source>
</evidence>
<feature type="region of interest" description="Disordered" evidence="1">
    <location>
        <begin position="453"/>
        <end position="517"/>
    </location>
</feature>
<feature type="region of interest" description="Disordered" evidence="1">
    <location>
        <begin position="67"/>
        <end position="111"/>
    </location>
</feature>
<feature type="compositionally biased region" description="Polar residues" evidence="1">
    <location>
        <begin position="166"/>
        <end position="180"/>
    </location>
</feature>
<reference evidence="2" key="2">
    <citation type="submission" date="2021-01" db="UniProtKB">
        <authorList>
            <consortium name="EnsemblMetazoa"/>
        </authorList>
    </citation>
    <scope>IDENTIFICATION</scope>
</reference>
<dbReference type="GeneID" id="754339"/>
<dbReference type="InParanoid" id="A0A7M7PQU2"/>
<feature type="compositionally biased region" description="Low complexity" evidence="1">
    <location>
        <begin position="198"/>
        <end position="207"/>
    </location>
</feature>
<feature type="compositionally biased region" description="Low complexity" evidence="1">
    <location>
        <begin position="248"/>
        <end position="261"/>
    </location>
</feature>
<feature type="compositionally biased region" description="Acidic residues" evidence="1">
    <location>
        <begin position="141"/>
        <end position="151"/>
    </location>
</feature>